<accession>A0ABW4SJZ8</accession>
<dbReference type="InterPro" id="IPR025623">
    <property type="entry name" value="YusW"/>
</dbReference>
<proteinExistence type="predicted"/>
<dbReference type="Pfam" id="PF14039">
    <property type="entry name" value="YusW"/>
    <property type="match status" value="1"/>
</dbReference>
<reference evidence="2" key="1">
    <citation type="journal article" date="2019" name="Int. J. Syst. Evol. Microbiol.">
        <title>The Global Catalogue of Microorganisms (GCM) 10K type strain sequencing project: providing services to taxonomists for standard genome sequencing and annotation.</title>
        <authorList>
            <consortium name="The Broad Institute Genomics Platform"/>
            <consortium name="The Broad Institute Genome Sequencing Center for Infectious Disease"/>
            <person name="Wu L."/>
            <person name="Ma J."/>
        </authorList>
    </citation>
    <scope>NUCLEOTIDE SEQUENCE [LARGE SCALE GENOMIC DNA]</scope>
    <source>
        <strain evidence="2">CGMCC 4.7177</strain>
    </source>
</reference>
<evidence type="ECO:0000313" key="2">
    <source>
        <dbReference type="Proteomes" id="UP001597218"/>
    </source>
</evidence>
<comment type="caution">
    <text evidence="1">The sequence shown here is derived from an EMBL/GenBank/DDBJ whole genome shotgun (WGS) entry which is preliminary data.</text>
</comment>
<dbReference type="EMBL" id="JBHUGI010000034">
    <property type="protein sequence ID" value="MFD1929469.1"/>
    <property type="molecule type" value="Genomic_DNA"/>
</dbReference>
<dbReference type="RefSeq" id="WP_381539620.1">
    <property type="nucleotide sequence ID" value="NZ_JBHUGI010000034.1"/>
</dbReference>
<dbReference type="Proteomes" id="UP001597218">
    <property type="component" value="Unassembled WGS sequence"/>
</dbReference>
<sequence length="157" mass="17728">MKKFIFLGFVLLLGALIVGGCGNLGKNADKENTEEALVIPERDKVGGSIETGDGYGFNKFDLDIEIDGKDAIDAEYDVSKSKIEAEFENKLENVKLKDEEAFNELNKLFVDIFITKDTSKQDVIDKILEYYGIDMYSKFDLEIDFDDGTKLDIEEEQ</sequence>
<protein>
    <submittedName>
        <fullName evidence="1">YusW family protein</fullName>
    </submittedName>
</protein>
<dbReference type="PROSITE" id="PS51257">
    <property type="entry name" value="PROKAR_LIPOPROTEIN"/>
    <property type="match status" value="1"/>
</dbReference>
<name>A0ABW4SJZ8_9BACL</name>
<gene>
    <name evidence="1" type="ORF">ACFSFY_15615</name>
</gene>
<keyword evidence="2" id="KW-1185">Reference proteome</keyword>
<evidence type="ECO:0000313" key="1">
    <source>
        <dbReference type="EMBL" id="MFD1929469.1"/>
    </source>
</evidence>
<organism evidence="1 2">
    <name type="scientific">Sporosarcina siberiensis</name>
    <dbReference type="NCBI Taxonomy" id="1365606"/>
    <lineage>
        <taxon>Bacteria</taxon>
        <taxon>Bacillati</taxon>
        <taxon>Bacillota</taxon>
        <taxon>Bacilli</taxon>
        <taxon>Bacillales</taxon>
        <taxon>Caryophanaceae</taxon>
        <taxon>Sporosarcina</taxon>
    </lineage>
</organism>